<comment type="subunit">
    <text evidence="2">Monomer.</text>
</comment>
<evidence type="ECO:0000256" key="4">
    <source>
        <dbReference type="ARBA" id="ARBA00022679"/>
    </source>
</evidence>
<keyword evidence="7" id="KW-0413">Isomerase</keyword>
<dbReference type="AlphaFoldDB" id="A0A1W1DV24"/>
<keyword evidence="4 7" id="KW-0808">Transferase</keyword>
<dbReference type="FunFam" id="3.40.1780.10:FF:000001">
    <property type="entry name" value="S-adenosylmethionine:tRNA ribosyltransferase-isomerase"/>
    <property type="match status" value="1"/>
</dbReference>
<dbReference type="InterPro" id="IPR003699">
    <property type="entry name" value="QueA"/>
</dbReference>
<dbReference type="NCBIfam" id="TIGR00113">
    <property type="entry name" value="queA"/>
    <property type="match status" value="1"/>
</dbReference>
<dbReference type="PANTHER" id="PTHR30307:SF0">
    <property type="entry name" value="S-ADENOSYLMETHIONINE:TRNA RIBOSYLTRANSFERASE-ISOMERASE"/>
    <property type="match status" value="1"/>
</dbReference>
<dbReference type="GO" id="GO:0008616">
    <property type="term" value="P:tRNA queuosine(34) biosynthetic process"/>
    <property type="evidence" value="ECO:0007669"/>
    <property type="project" value="UniProtKB-KW"/>
</dbReference>
<evidence type="ECO:0000256" key="5">
    <source>
        <dbReference type="ARBA" id="ARBA00022691"/>
    </source>
</evidence>
<evidence type="ECO:0000313" key="7">
    <source>
        <dbReference type="EMBL" id="SFV85595.1"/>
    </source>
</evidence>
<dbReference type="InterPro" id="IPR036100">
    <property type="entry name" value="QueA_sf"/>
</dbReference>
<evidence type="ECO:0000313" key="8">
    <source>
        <dbReference type="EMBL" id="SFV87586.1"/>
    </source>
</evidence>
<dbReference type="HAMAP" id="MF_00113">
    <property type="entry name" value="QueA"/>
    <property type="match status" value="1"/>
</dbReference>
<protein>
    <submittedName>
        <fullName evidence="7">S-adenosylmethionine:tRNA ribosyltransferase-isomerase</fullName>
        <ecNumber evidence="7">5.-.-.-</ecNumber>
    </submittedName>
</protein>
<comment type="subcellular location">
    <subcellularLocation>
        <location evidence="1">Cytoplasm</location>
    </subcellularLocation>
</comment>
<name>A0A1W1DV24_9ZZZZ</name>
<dbReference type="Gene3D" id="2.40.10.240">
    <property type="entry name" value="QueA-like"/>
    <property type="match status" value="1"/>
</dbReference>
<dbReference type="PANTHER" id="PTHR30307">
    <property type="entry name" value="S-ADENOSYLMETHIONINE:TRNA RIBOSYLTRANSFERASE-ISOMERASE"/>
    <property type="match status" value="1"/>
</dbReference>
<dbReference type="InterPro" id="IPR042118">
    <property type="entry name" value="QueA_dom1"/>
</dbReference>
<dbReference type="GO" id="GO:0051075">
    <property type="term" value="F:S-adenosylmethionine:tRNA ribosyltransferase-isomerase activity"/>
    <property type="evidence" value="ECO:0007669"/>
    <property type="project" value="TreeGrafter"/>
</dbReference>
<dbReference type="Gene3D" id="3.40.1780.10">
    <property type="entry name" value="QueA-like"/>
    <property type="match status" value="1"/>
</dbReference>
<keyword evidence="5" id="KW-0949">S-adenosyl-L-methionine</keyword>
<keyword evidence="6" id="KW-0671">Queuosine biosynthesis</keyword>
<proteinExistence type="inferred from homology"/>
<organism evidence="7">
    <name type="scientific">hydrothermal vent metagenome</name>
    <dbReference type="NCBI Taxonomy" id="652676"/>
    <lineage>
        <taxon>unclassified sequences</taxon>
        <taxon>metagenomes</taxon>
        <taxon>ecological metagenomes</taxon>
    </lineage>
</organism>
<reference evidence="7" key="1">
    <citation type="submission" date="2016-10" db="EMBL/GenBank/DDBJ databases">
        <authorList>
            <person name="de Groot N.N."/>
        </authorList>
    </citation>
    <scope>NUCLEOTIDE SEQUENCE</scope>
</reference>
<evidence type="ECO:0000256" key="2">
    <source>
        <dbReference type="ARBA" id="ARBA00011245"/>
    </source>
</evidence>
<dbReference type="EMBL" id="FPHY01000038">
    <property type="protein sequence ID" value="SFV85595.1"/>
    <property type="molecule type" value="Genomic_DNA"/>
</dbReference>
<keyword evidence="3" id="KW-0963">Cytoplasm</keyword>
<sequence length="340" mass="38198">MQLSDFDFDLPEALIAQNPPKYRTDSRLLVPQSTIIDTIFRNIGDFIKEGDLLVMNNTKVIPARLFGHKESGGKVEIMIERLLSDNQALAMIRASRAPKVGSYLILENEVKAVILNKERGFYTLEFATDSLLNLLDKVGHIPLPPYIERADNEQDLSRYQTVFAQKDGAVAAPTAGLHFDEGLLDSLKTKGVDSAFVTLHVGAGTFQPVKTDNIKDHHMHSEYYELPQVTVDKIAQTKANGGRIIAVGTTAVRSLESAARHGTLKETQEETDIFIYPGYEFKVVDMLITNFHLPKSSLLMLVSAFIGRERMMEIYQHAINEKYRFFSYGDAMLLEKNNDL</sequence>
<dbReference type="EMBL" id="FPHZ01000043">
    <property type="protein sequence ID" value="SFV87586.1"/>
    <property type="molecule type" value="Genomic_DNA"/>
</dbReference>
<evidence type="ECO:0000256" key="3">
    <source>
        <dbReference type="ARBA" id="ARBA00022490"/>
    </source>
</evidence>
<dbReference type="NCBIfam" id="NF001140">
    <property type="entry name" value="PRK00147.1"/>
    <property type="match status" value="1"/>
</dbReference>
<evidence type="ECO:0000256" key="1">
    <source>
        <dbReference type="ARBA" id="ARBA00004496"/>
    </source>
</evidence>
<dbReference type="InterPro" id="IPR042119">
    <property type="entry name" value="QueA_dom2"/>
</dbReference>
<accession>A0A1W1DV24</accession>
<dbReference type="EC" id="5.-.-.-" evidence="7"/>
<dbReference type="SUPFAM" id="SSF111337">
    <property type="entry name" value="QueA-like"/>
    <property type="match status" value="1"/>
</dbReference>
<dbReference type="GO" id="GO:0005737">
    <property type="term" value="C:cytoplasm"/>
    <property type="evidence" value="ECO:0007669"/>
    <property type="project" value="UniProtKB-SubCell"/>
</dbReference>
<gene>
    <name evidence="7" type="ORF">MNB_SUP05-SYMBIONT-4-150</name>
    <name evidence="8" type="ORF">MNB_SUP05-SYMBIONT-5-1047</name>
</gene>
<evidence type="ECO:0000256" key="6">
    <source>
        <dbReference type="ARBA" id="ARBA00022785"/>
    </source>
</evidence>
<dbReference type="Pfam" id="PF02547">
    <property type="entry name" value="Queuosine_synth"/>
    <property type="match status" value="1"/>
</dbReference>